<evidence type="ECO:0000313" key="1">
    <source>
        <dbReference type="EMBL" id="GAA0457697.1"/>
    </source>
</evidence>
<dbReference type="RefSeq" id="WP_343782308.1">
    <property type="nucleotide sequence ID" value="NZ_BAAACZ010000009.1"/>
</dbReference>
<comment type="caution">
    <text evidence="1">The sequence shown here is derived from an EMBL/GenBank/DDBJ whole genome shotgun (WGS) entry which is preliminary data.</text>
</comment>
<name>A0ABP3JLK2_9BACI</name>
<accession>A0ABP3JLK2</accession>
<dbReference type="Proteomes" id="UP001500740">
    <property type="component" value="Unassembled WGS sequence"/>
</dbReference>
<sequence>MLKQLITTKLYHASPQEVVKYSREYGIPIHVQDATSILDFIKKEKIDPFKEKDRLITFKFIEKNIGKKEADQAYQLLYRLAKEYQLDNWL</sequence>
<dbReference type="EMBL" id="BAAACZ010000009">
    <property type="protein sequence ID" value="GAA0457697.1"/>
    <property type="molecule type" value="Genomic_DNA"/>
</dbReference>
<reference evidence="2" key="1">
    <citation type="journal article" date="2019" name="Int. J. Syst. Evol. Microbiol.">
        <title>The Global Catalogue of Microorganisms (GCM) 10K type strain sequencing project: providing services to taxonomists for standard genome sequencing and annotation.</title>
        <authorList>
            <consortium name="The Broad Institute Genomics Platform"/>
            <consortium name="The Broad Institute Genome Sequencing Center for Infectious Disease"/>
            <person name="Wu L."/>
            <person name="Ma J."/>
        </authorList>
    </citation>
    <scope>NUCLEOTIDE SEQUENCE [LARGE SCALE GENOMIC DNA]</scope>
    <source>
        <strain evidence="2">JCM 14193</strain>
    </source>
</reference>
<protein>
    <recommendedName>
        <fullName evidence="3">DUF2624 family protein</fullName>
    </recommendedName>
</protein>
<proteinExistence type="predicted"/>
<gene>
    <name evidence="1" type="ORF">GCM10008935_10900</name>
</gene>
<evidence type="ECO:0000313" key="2">
    <source>
        <dbReference type="Proteomes" id="UP001500740"/>
    </source>
</evidence>
<dbReference type="InterPro" id="IPR020277">
    <property type="entry name" value="DUF2624"/>
</dbReference>
<evidence type="ECO:0008006" key="3">
    <source>
        <dbReference type="Google" id="ProtNLM"/>
    </source>
</evidence>
<organism evidence="1 2">
    <name type="scientific">Alkalibacillus silvisoli</name>
    <dbReference type="NCBI Taxonomy" id="392823"/>
    <lineage>
        <taxon>Bacteria</taxon>
        <taxon>Bacillati</taxon>
        <taxon>Bacillota</taxon>
        <taxon>Bacilli</taxon>
        <taxon>Bacillales</taxon>
        <taxon>Bacillaceae</taxon>
        <taxon>Alkalibacillus</taxon>
    </lineage>
</organism>
<dbReference type="Pfam" id="PF11116">
    <property type="entry name" value="DUF2624"/>
    <property type="match status" value="1"/>
</dbReference>
<keyword evidence="2" id="KW-1185">Reference proteome</keyword>